<evidence type="ECO:0000256" key="1">
    <source>
        <dbReference type="ARBA" id="ARBA00008791"/>
    </source>
</evidence>
<sequence length="284" mass="31097">MDKIVACIDGSRYTESIGQYAVWACQRLGAPLEFLHTLERHPERAQRTDPSGTIGFGSQEKLLVELSALDEQRGKLAQEHGRLMLQSASDLARAAGLTSVSVRQRHGDLVNALAEMEQEIRLVVLGKHGPLHGTDDKHLGAEMERVTRTLRRPTLIASEAFRPIKKALIAFDGSATGQKMIETVAASPLLRALPCHVLTVGQQTPGPRDELEWAATRLSNAGLIVTSARREGHPERAIALYMVENDIDLLVMGAYGHSRIRELIVGSTTTALLRESLVPVLVLR</sequence>
<feature type="domain" description="UspA" evidence="2">
    <location>
        <begin position="2"/>
        <end position="156"/>
    </location>
</feature>
<dbReference type="PANTHER" id="PTHR46268:SF15">
    <property type="entry name" value="UNIVERSAL STRESS PROTEIN HP_0031"/>
    <property type="match status" value="1"/>
</dbReference>
<dbReference type="PRINTS" id="PR01438">
    <property type="entry name" value="UNVRSLSTRESS"/>
</dbReference>
<dbReference type="PANTHER" id="PTHR46268">
    <property type="entry name" value="STRESS RESPONSE PROTEIN NHAX"/>
    <property type="match status" value="1"/>
</dbReference>
<comment type="caution">
    <text evidence="3">The sequence shown here is derived from an EMBL/GenBank/DDBJ whole genome shotgun (WGS) entry which is preliminary data.</text>
</comment>
<dbReference type="SUPFAM" id="SSF52402">
    <property type="entry name" value="Adenine nucleotide alpha hydrolases-like"/>
    <property type="match status" value="2"/>
</dbReference>
<dbReference type="InterPro" id="IPR006016">
    <property type="entry name" value="UspA"/>
</dbReference>
<name>A0AB37AZA4_9BURK</name>
<dbReference type="Pfam" id="PF00582">
    <property type="entry name" value="Usp"/>
    <property type="match status" value="2"/>
</dbReference>
<accession>A0AB37AZA4</accession>
<feature type="domain" description="UspA" evidence="2">
    <location>
        <begin position="212"/>
        <end position="284"/>
    </location>
</feature>
<dbReference type="Gene3D" id="3.40.50.12370">
    <property type="match status" value="1"/>
</dbReference>
<dbReference type="Proteomes" id="UP000237811">
    <property type="component" value="Unassembled WGS sequence"/>
</dbReference>
<evidence type="ECO:0000259" key="2">
    <source>
        <dbReference type="Pfam" id="PF00582"/>
    </source>
</evidence>
<evidence type="ECO:0000313" key="4">
    <source>
        <dbReference type="Proteomes" id="UP000237811"/>
    </source>
</evidence>
<dbReference type="RefSeq" id="WP_105775790.1">
    <property type="nucleotide sequence ID" value="NZ_PVFQ01000037.1"/>
</dbReference>
<dbReference type="CDD" id="cd00293">
    <property type="entry name" value="USP-like"/>
    <property type="match status" value="2"/>
</dbReference>
<dbReference type="EMBL" id="PVFR01000005">
    <property type="protein sequence ID" value="PRE55968.1"/>
    <property type="molecule type" value="Genomic_DNA"/>
</dbReference>
<organism evidence="3 4">
    <name type="scientific">Burkholderia multivorans</name>
    <dbReference type="NCBI Taxonomy" id="87883"/>
    <lineage>
        <taxon>Bacteria</taxon>
        <taxon>Pseudomonadati</taxon>
        <taxon>Pseudomonadota</taxon>
        <taxon>Betaproteobacteria</taxon>
        <taxon>Burkholderiales</taxon>
        <taxon>Burkholderiaceae</taxon>
        <taxon>Burkholderia</taxon>
        <taxon>Burkholderia cepacia complex</taxon>
    </lineage>
</organism>
<gene>
    <name evidence="3" type="ORF">C6P99_00955</name>
</gene>
<protein>
    <recommendedName>
        <fullName evidence="2">UspA domain-containing protein</fullName>
    </recommendedName>
</protein>
<reference evidence="3 4" key="1">
    <citation type="submission" date="2018-03" db="EMBL/GenBank/DDBJ databases">
        <authorList>
            <person name="Nguyen K."/>
            <person name="Fouts D."/>
            <person name="Sutton G."/>
        </authorList>
    </citation>
    <scope>NUCLEOTIDE SEQUENCE [LARGE SCALE GENOMIC DNA]</scope>
    <source>
        <strain evidence="3 4">AU14328</strain>
    </source>
</reference>
<comment type="similarity">
    <text evidence="1">Belongs to the universal stress protein A family.</text>
</comment>
<dbReference type="InterPro" id="IPR006015">
    <property type="entry name" value="Universal_stress_UspA"/>
</dbReference>
<evidence type="ECO:0000313" key="3">
    <source>
        <dbReference type="EMBL" id="PRE55968.1"/>
    </source>
</evidence>
<dbReference type="AlphaFoldDB" id="A0AB37AZA4"/>
<proteinExistence type="inferred from homology"/>